<reference evidence="1" key="2">
    <citation type="submission" date="2025-08" db="UniProtKB">
        <authorList>
            <consortium name="Ensembl"/>
        </authorList>
    </citation>
    <scope>IDENTIFICATION</scope>
</reference>
<reference evidence="1" key="3">
    <citation type="submission" date="2025-09" db="UniProtKB">
        <authorList>
            <consortium name="Ensembl"/>
        </authorList>
    </citation>
    <scope>IDENTIFICATION</scope>
</reference>
<accession>A0A3B4C2A0</accession>
<dbReference type="Proteomes" id="UP001501920">
    <property type="component" value="Chromosome 21"/>
</dbReference>
<protein>
    <submittedName>
        <fullName evidence="1">Uncharacterized protein</fullName>
    </submittedName>
</protein>
<dbReference type="Ensembl" id="ENSPNAT00000004487.2">
    <property type="protein sequence ID" value="ENSPNAP00000005908.2"/>
    <property type="gene ID" value="ENSPNAG00000011990.2"/>
</dbReference>
<evidence type="ECO:0000313" key="1">
    <source>
        <dbReference type="Ensembl" id="ENSPNAP00000005908.2"/>
    </source>
</evidence>
<name>A0A3B4C2A0_PYGNA</name>
<evidence type="ECO:0000313" key="2">
    <source>
        <dbReference type="Proteomes" id="UP001501920"/>
    </source>
</evidence>
<proteinExistence type="predicted"/>
<dbReference type="GeneTree" id="ENSGT00940000169818"/>
<reference evidence="1 2" key="1">
    <citation type="submission" date="2020-10" db="EMBL/GenBank/DDBJ databases">
        <title>Pygocentrus nattereri (red-bellied piranha) genome, fPygNat1, primary haplotype.</title>
        <authorList>
            <person name="Myers G."/>
            <person name="Meyer A."/>
            <person name="Karagic N."/>
            <person name="Pippel M."/>
            <person name="Winkler S."/>
            <person name="Tracey A."/>
            <person name="Wood J."/>
            <person name="Formenti G."/>
            <person name="Howe K."/>
            <person name="Fedrigo O."/>
            <person name="Jarvis E.D."/>
        </authorList>
    </citation>
    <scope>NUCLEOTIDE SEQUENCE [LARGE SCALE GENOMIC DNA]</scope>
</reference>
<sequence>MKEELLGSSLQGQAAAENIRARLTHYMEQNDDKILYYNNTLATLQSELDTARAESSLWVSAPLSPRLG</sequence>
<organism evidence="1 2">
    <name type="scientific">Pygocentrus nattereri</name>
    <name type="common">Red-bellied piranha</name>
    <dbReference type="NCBI Taxonomy" id="42514"/>
    <lineage>
        <taxon>Eukaryota</taxon>
        <taxon>Metazoa</taxon>
        <taxon>Chordata</taxon>
        <taxon>Craniata</taxon>
        <taxon>Vertebrata</taxon>
        <taxon>Euteleostomi</taxon>
        <taxon>Actinopterygii</taxon>
        <taxon>Neopterygii</taxon>
        <taxon>Teleostei</taxon>
        <taxon>Ostariophysi</taxon>
        <taxon>Characiformes</taxon>
        <taxon>Characoidei</taxon>
        <taxon>Pygocentrus</taxon>
    </lineage>
</organism>
<keyword evidence="2" id="KW-1185">Reference proteome</keyword>
<dbReference type="OMA" id="LTHYMEQ"/>
<dbReference type="AlphaFoldDB" id="A0A3B4C2A0"/>